<dbReference type="Proteomes" id="UP001225034">
    <property type="component" value="Unassembled WGS sequence"/>
</dbReference>
<name>A0ABT9YFB7_9BACI</name>
<keyword evidence="8" id="KW-1185">Reference proteome</keyword>
<proteinExistence type="predicted"/>
<evidence type="ECO:0000313" key="7">
    <source>
        <dbReference type="EMBL" id="MDQ0206205.1"/>
    </source>
</evidence>
<keyword evidence="2 7" id="KW-0255">Endonuclease</keyword>
<evidence type="ECO:0000256" key="3">
    <source>
        <dbReference type="ARBA" id="ARBA00022763"/>
    </source>
</evidence>
<dbReference type="GO" id="GO:0004519">
    <property type="term" value="F:endonuclease activity"/>
    <property type="evidence" value="ECO:0007669"/>
    <property type="project" value="UniProtKB-KW"/>
</dbReference>
<dbReference type="SUPFAM" id="SSF51658">
    <property type="entry name" value="Xylose isomerase-like"/>
    <property type="match status" value="1"/>
</dbReference>
<reference evidence="7 8" key="1">
    <citation type="submission" date="2023-07" db="EMBL/GenBank/DDBJ databases">
        <title>Genomic Encyclopedia of Type Strains, Phase IV (KMG-IV): sequencing the most valuable type-strain genomes for metagenomic binning, comparative biology and taxonomic classification.</title>
        <authorList>
            <person name="Goeker M."/>
        </authorList>
    </citation>
    <scope>NUCLEOTIDE SEQUENCE [LARGE SCALE GENOMIC DNA]</scope>
    <source>
        <strain evidence="7 8">DSM 19154</strain>
    </source>
</reference>
<keyword evidence="6" id="KW-0234">DNA repair</keyword>
<evidence type="ECO:0000256" key="4">
    <source>
        <dbReference type="ARBA" id="ARBA00022769"/>
    </source>
</evidence>
<evidence type="ECO:0000256" key="2">
    <source>
        <dbReference type="ARBA" id="ARBA00022759"/>
    </source>
</evidence>
<keyword evidence="1" id="KW-0540">Nuclease</keyword>
<dbReference type="InterPro" id="IPR004601">
    <property type="entry name" value="UvdE"/>
</dbReference>
<dbReference type="EMBL" id="JAUSUA010000001">
    <property type="protein sequence ID" value="MDQ0206205.1"/>
    <property type="molecule type" value="Genomic_DNA"/>
</dbReference>
<evidence type="ECO:0000256" key="5">
    <source>
        <dbReference type="ARBA" id="ARBA00022801"/>
    </source>
</evidence>
<dbReference type="PANTHER" id="PTHR31290:SF5">
    <property type="entry name" value="UV-DAMAGE ENDONUCLEASE"/>
    <property type="match status" value="1"/>
</dbReference>
<dbReference type="RefSeq" id="WP_306980426.1">
    <property type="nucleotide sequence ID" value="NZ_JAUSUA010000001.1"/>
</dbReference>
<organism evidence="7 8">
    <name type="scientific">Alkalicoccobacillus murimartini</name>
    <dbReference type="NCBI Taxonomy" id="171685"/>
    <lineage>
        <taxon>Bacteria</taxon>
        <taxon>Bacillati</taxon>
        <taxon>Bacillota</taxon>
        <taxon>Bacilli</taxon>
        <taxon>Bacillales</taxon>
        <taxon>Bacillaceae</taxon>
        <taxon>Alkalicoccobacillus</taxon>
    </lineage>
</organism>
<accession>A0ABT9YFB7</accession>
<comment type="caution">
    <text evidence="7">The sequence shown here is derived from an EMBL/GenBank/DDBJ whole genome shotgun (WGS) entry which is preliminary data.</text>
</comment>
<dbReference type="NCBIfam" id="TIGR00629">
    <property type="entry name" value="uvde"/>
    <property type="match status" value="1"/>
</dbReference>
<dbReference type="GO" id="GO:0016787">
    <property type="term" value="F:hydrolase activity"/>
    <property type="evidence" value="ECO:0007669"/>
    <property type="project" value="UniProtKB-KW"/>
</dbReference>
<dbReference type="PANTHER" id="PTHR31290">
    <property type="entry name" value="UV-DAMAGE ENDONUCLEASE"/>
    <property type="match status" value="1"/>
</dbReference>
<dbReference type="Pfam" id="PF03851">
    <property type="entry name" value="UvdE"/>
    <property type="match status" value="1"/>
</dbReference>
<dbReference type="Gene3D" id="3.20.20.150">
    <property type="entry name" value="Divalent-metal-dependent TIM barrel enzymes"/>
    <property type="match status" value="1"/>
</dbReference>
<keyword evidence="5 7" id="KW-0378">Hydrolase</keyword>
<sequence>MRLGYPCQNLTIPTVFKTCRLKTVQQKGNEVVKDLTLHNIRELKNVLEWNVSHEIFFFRISSDMIPFATHEVMDWKWQEDEDVQKELKDIQAFQKKWNLRLSMHPGQYLVLNSPREHVVQNAIKDLHYHYDFLKAVGGNDIILHTGGAYGDKGTAKETFINTFQTLPLAIQNMIRLENDDKVFHTRDVLDVSDQCGVTVCFDIHHEMCFGRTDDELTELFSQVKETWKDSELIPKVHISSGKRSERDPAHADEIRLEDFERLQQVTKGTDIDCMLEAKSKELALISLRKQLE</sequence>
<gene>
    <name evidence="7" type="ORF">J2S05_000979</name>
</gene>
<keyword evidence="4" id="KW-0228">DNA excision</keyword>
<evidence type="ECO:0000256" key="6">
    <source>
        <dbReference type="ARBA" id="ARBA00023204"/>
    </source>
</evidence>
<keyword evidence="3" id="KW-0227">DNA damage</keyword>
<dbReference type="InterPro" id="IPR036237">
    <property type="entry name" value="Xyl_isomerase-like_sf"/>
</dbReference>
<dbReference type="EC" id="3.-.-.-" evidence="7"/>
<evidence type="ECO:0000313" key="8">
    <source>
        <dbReference type="Proteomes" id="UP001225034"/>
    </source>
</evidence>
<protein>
    <submittedName>
        <fullName evidence="7">UV DNA damage endonuclease</fullName>
        <ecNumber evidence="7">3.-.-.-</ecNumber>
    </submittedName>
</protein>
<evidence type="ECO:0000256" key="1">
    <source>
        <dbReference type="ARBA" id="ARBA00022722"/>
    </source>
</evidence>